<dbReference type="PRINTS" id="PR00956">
    <property type="entry name" value="FLGMOTORFLIN"/>
</dbReference>
<name>A0A1H6J6C1_9GAMM</name>
<proteinExistence type="inferred from homology"/>
<dbReference type="Proteomes" id="UP000199371">
    <property type="component" value="Unassembled WGS sequence"/>
</dbReference>
<accession>A0A1H6J6C1</accession>
<evidence type="ECO:0000313" key="10">
    <source>
        <dbReference type="Proteomes" id="UP000199371"/>
    </source>
</evidence>
<dbReference type="InterPro" id="IPR036429">
    <property type="entry name" value="SpoA-like_sf"/>
</dbReference>
<dbReference type="Gene3D" id="2.30.330.10">
    <property type="entry name" value="SpoA-like"/>
    <property type="match status" value="1"/>
</dbReference>
<dbReference type="AlphaFoldDB" id="A0A1H6J6C1"/>
<dbReference type="GO" id="GO:0005886">
    <property type="term" value="C:plasma membrane"/>
    <property type="evidence" value="ECO:0007669"/>
    <property type="project" value="UniProtKB-SubCell"/>
</dbReference>
<evidence type="ECO:0000259" key="8">
    <source>
        <dbReference type="Pfam" id="PF01052"/>
    </source>
</evidence>
<evidence type="ECO:0000256" key="2">
    <source>
        <dbReference type="ARBA" id="ARBA00009226"/>
    </source>
</evidence>
<protein>
    <recommendedName>
        <fullName evidence="3">Flagellar motor switch protein FliN</fullName>
    </recommendedName>
</protein>
<organism evidence="9 10">
    <name type="scientific">Rheinheimera pacifica</name>
    <dbReference type="NCBI Taxonomy" id="173990"/>
    <lineage>
        <taxon>Bacteria</taxon>
        <taxon>Pseudomonadati</taxon>
        <taxon>Pseudomonadota</taxon>
        <taxon>Gammaproteobacteria</taxon>
        <taxon>Chromatiales</taxon>
        <taxon>Chromatiaceae</taxon>
        <taxon>Rheinheimera</taxon>
    </lineage>
</organism>
<dbReference type="EMBL" id="FNXF01000001">
    <property type="protein sequence ID" value="SEH55084.1"/>
    <property type="molecule type" value="Genomic_DNA"/>
</dbReference>
<dbReference type="InterPro" id="IPR001543">
    <property type="entry name" value="FliN-like_C"/>
</dbReference>
<evidence type="ECO:0000313" key="9">
    <source>
        <dbReference type="EMBL" id="SEH55084.1"/>
    </source>
</evidence>
<keyword evidence="9" id="KW-0966">Cell projection</keyword>
<evidence type="ECO:0000256" key="6">
    <source>
        <dbReference type="ARBA" id="ARBA00022779"/>
    </source>
</evidence>
<dbReference type="STRING" id="173990.SAMN05660691_00056"/>
<dbReference type="InterPro" id="IPR001172">
    <property type="entry name" value="FliN_T3SS_HrcQb"/>
</dbReference>
<dbReference type="PANTHER" id="PTHR43484:SF1">
    <property type="entry name" value="FLAGELLAR MOTOR SWITCH PROTEIN FLIN"/>
    <property type="match status" value="1"/>
</dbReference>
<comment type="subcellular location">
    <subcellularLocation>
        <location evidence="1">Cell membrane</location>
        <topology evidence="1">Peripheral membrane protein</topology>
        <orientation evidence="1">Cytoplasmic side</orientation>
    </subcellularLocation>
</comment>
<keyword evidence="7" id="KW-0472">Membrane</keyword>
<dbReference type="PANTHER" id="PTHR43484">
    <property type="match status" value="1"/>
</dbReference>
<evidence type="ECO:0000256" key="3">
    <source>
        <dbReference type="ARBA" id="ARBA00021897"/>
    </source>
</evidence>
<dbReference type="GO" id="GO:0003774">
    <property type="term" value="F:cytoskeletal motor activity"/>
    <property type="evidence" value="ECO:0007669"/>
    <property type="project" value="InterPro"/>
</dbReference>
<dbReference type="SUPFAM" id="SSF101801">
    <property type="entry name" value="Surface presentation of antigens (SPOA)"/>
    <property type="match status" value="1"/>
</dbReference>
<keyword evidence="9" id="KW-0969">Cilium</keyword>
<evidence type="ECO:0000256" key="5">
    <source>
        <dbReference type="ARBA" id="ARBA00022500"/>
    </source>
</evidence>
<dbReference type="GO" id="GO:0009425">
    <property type="term" value="C:bacterial-type flagellum basal body"/>
    <property type="evidence" value="ECO:0007669"/>
    <property type="project" value="InterPro"/>
</dbReference>
<reference evidence="10" key="1">
    <citation type="submission" date="2016-10" db="EMBL/GenBank/DDBJ databases">
        <authorList>
            <person name="Varghese N."/>
            <person name="Submissions S."/>
        </authorList>
    </citation>
    <scope>NUCLEOTIDE SEQUENCE [LARGE SCALE GENOMIC DNA]</scope>
    <source>
        <strain evidence="10">DSM 17616</strain>
    </source>
</reference>
<keyword evidence="6" id="KW-0283">Flagellar rotation</keyword>
<evidence type="ECO:0000256" key="1">
    <source>
        <dbReference type="ARBA" id="ARBA00004413"/>
    </source>
</evidence>
<sequence length="120" mass="12689">MNENLNNSKGLDAALAGLDMMEMDDIFEQGTDGASVPADGLSMFRDVPLTVTLEVASAEVTLGELSRASVGDVLPLDKAVGEALDVKVNGVLFAKAEVVMVDGKYGLKFVNRKAAPEHHE</sequence>
<dbReference type="OrthoDB" id="9773459at2"/>
<dbReference type="Pfam" id="PF01052">
    <property type="entry name" value="FliMN_C"/>
    <property type="match status" value="1"/>
</dbReference>
<keyword evidence="4" id="KW-1003">Cell membrane</keyword>
<keyword evidence="10" id="KW-1185">Reference proteome</keyword>
<dbReference type="InterPro" id="IPR051469">
    <property type="entry name" value="FliN/MopA/SpaO"/>
</dbReference>
<dbReference type="GO" id="GO:0006935">
    <property type="term" value="P:chemotaxis"/>
    <property type="evidence" value="ECO:0007669"/>
    <property type="project" value="UniProtKB-KW"/>
</dbReference>
<evidence type="ECO:0000256" key="4">
    <source>
        <dbReference type="ARBA" id="ARBA00022475"/>
    </source>
</evidence>
<dbReference type="RefSeq" id="WP_092788981.1">
    <property type="nucleotide sequence ID" value="NZ_DASWWU010000014.1"/>
</dbReference>
<gene>
    <name evidence="9" type="ORF">SAMN05660691_00056</name>
</gene>
<evidence type="ECO:0000256" key="7">
    <source>
        <dbReference type="ARBA" id="ARBA00023136"/>
    </source>
</evidence>
<dbReference type="GO" id="GO:0071973">
    <property type="term" value="P:bacterial-type flagellum-dependent cell motility"/>
    <property type="evidence" value="ECO:0007669"/>
    <property type="project" value="InterPro"/>
</dbReference>
<keyword evidence="5" id="KW-0145">Chemotaxis</keyword>
<keyword evidence="9" id="KW-0282">Flagellum</keyword>
<comment type="similarity">
    <text evidence="2">Belongs to the FliN/MopA/SpaO family.</text>
</comment>
<feature type="domain" description="Flagellar motor switch protein FliN-like C-terminal" evidence="8">
    <location>
        <begin position="44"/>
        <end position="109"/>
    </location>
</feature>